<sequence length="309" mass="33457">MITVIGSGRVGTAAAVIMGILKVDTKILLIDIVKGLPQGEALDMNHMSSILGLDVEYVGSNEYKDMEGSDLVIVTAGLPRKPGMTREQLLEANAKIVSEIGREIRKYAPESVVILTTNPLDAMTYVMWKATGFPRERVIGFSGVLDAGRLAYYASKKLGVSPASILPIVLGQHGESMFPVPSKSFVHGVPLSRLLTEDQLREVVEETVKAGARITELRGFSSNWGPGSGLAIMAEAVKRDSKRSLIASVVLEGEYGVRDVPVEVPIVLGRRGVLKVLEVELTEEERQKFMQSVEAVKKLISSLPPAYLS</sequence>
<dbReference type="RefSeq" id="WP_011901032.1">
    <property type="nucleotide sequence ID" value="NZ_JAAVJF010000002.1"/>
</dbReference>
<evidence type="ECO:0000256" key="4">
    <source>
        <dbReference type="ARBA" id="ARBA00023002"/>
    </source>
</evidence>
<dbReference type="InterPro" id="IPR015955">
    <property type="entry name" value="Lactate_DH/Glyco_Ohase_4_C"/>
</dbReference>
<dbReference type="NCBIfam" id="NF004863">
    <property type="entry name" value="PRK06223.1"/>
    <property type="match status" value="1"/>
</dbReference>
<dbReference type="SMR" id="A0A7L4P851"/>
<feature type="binding site" evidence="7">
    <location>
        <position position="80"/>
    </location>
    <ligand>
        <name>substrate</name>
    </ligand>
</feature>
<evidence type="ECO:0000256" key="9">
    <source>
        <dbReference type="RuleBase" id="RU003369"/>
    </source>
</evidence>
<organism evidence="12 13">
    <name type="scientific">Pyrobaculum arsenaticum</name>
    <dbReference type="NCBI Taxonomy" id="121277"/>
    <lineage>
        <taxon>Archaea</taxon>
        <taxon>Thermoproteota</taxon>
        <taxon>Thermoprotei</taxon>
        <taxon>Thermoproteales</taxon>
        <taxon>Thermoproteaceae</taxon>
        <taxon>Pyrobaculum</taxon>
    </lineage>
</organism>
<keyword evidence="3" id="KW-0816">Tricarboxylic acid cycle</keyword>
<keyword evidence="4 9" id="KW-0560">Oxidoreductase</keyword>
<dbReference type="SUPFAM" id="SSF51735">
    <property type="entry name" value="NAD(P)-binding Rossmann-fold domains"/>
    <property type="match status" value="1"/>
</dbReference>
<dbReference type="GeneID" id="5056212"/>
<dbReference type="Pfam" id="PF00056">
    <property type="entry name" value="Ldh_1_N"/>
    <property type="match status" value="1"/>
</dbReference>
<dbReference type="GO" id="GO:0006089">
    <property type="term" value="P:lactate metabolic process"/>
    <property type="evidence" value="ECO:0007669"/>
    <property type="project" value="TreeGrafter"/>
</dbReference>
<feature type="binding site" evidence="7">
    <location>
        <position position="118"/>
    </location>
    <ligand>
        <name>substrate</name>
    </ligand>
</feature>
<feature type="domain" description="Lactate/malate dehydrogenase N-terminal" evidence="10">
    <location>
        <begin position="2"/>
        <end position="140"/>
    </location>
</feature>
<comment type="similarity">
    <text evidence="1 9">Belongs to the LDH/MDH superfamily.</text>
</comment>
<dbReference type="InterPro" id="IPR036291">
    <property type="entry name" value="NAD(P)-bd_dom_sf"/>
</dbReference>
<dbReference type="PANTHER" id="PTHR43128">
    <property type="entry name" value="L-2-HYDROXYCARBOXYLATE DEHYDROGENASE (NAD(P)(+))"/>
    <property type="match status" value="1"/>
</dbReference>
<dbReference type="CDD" id="cd01339">
    <property type="entry name" value="LDH-like_MDH"/>
    <property type="match status" value="1"/>
</dbReference>
<dbReference type="EMBL" id="JAAVJF010000002">
    <property type="protein sequence ID" value="NYR15151.1"/>
    <property type="molecule type" value="Genomic_DNA"/>
</dbReference>
<feature type="binding site" evidence="8">
    <location>
        <position position="93"/>
    </location>
    <ligand>
        <name>NAD(+)</name>
        <dbReference type="ChEBI" id="CHEBI:57540"/>
    </ligand>
</feature>
<name>A0A7L4P851_9CREN</name>
<dbReference type="FunFam" id="3.40.50.720:FF:000018">
    <property type="entry name" value="Malate dehydrogenase"/>
    <property type="match status" value="1"/>
</dbReference>
<dbReference type="PANTHER" id="PTHR43128:SF16">
    <property type="entry name" value="L-LACTATE DEHYDROGENASE"/>
    <property type="match status" value="1"/>
</dbReference>
<dbReference type="Gene3D" id="3.40.50.720">
    <property type="entry name" value="NAD(P)-binding Rossmann-like Domain"/>
    <property type="match status" value="1"/>
</dbReference>
<dbReference type="GO" id="GO:0004459">
    <property type="term" value="F:L-lactate dehydrogenase (NAD+) activity"/>
    <property type="evidence" value="ECO:0007669"/>
    <property type="project" value="TreeGrafter"/>
</dbReference>
<dbReference type="PIRSF" id="PIRSF000102">
    <property type="entry name" value="Lac_mal_DH"/>
    <property type="match status" value="1"/>
</dbReference>
<evidence type="ECO:0000256" key="5">
    <source>
        <dbReference type="ARBA" id="ARBA00023027"/>
    </source>
</evidence>
<evidence type="ECO:0000256" key="2">
    <source>
        <dbReference type="ARBA" id="ARBA00020382"/>
    </source>
</evidence>
<feature type="binding site" evidence="8">
    <location>
        <position position="31"/>
    </location>
    <ligand>
        <name>NAD(+)</name>
        <dbReference type="ChEBI" id="CHEBI:57540"/>
    </ligand>
</feature>
<dbReference type="GO" id="GO:0006099">
    <property type="term" value="P:tricarboxylic acid cycle"/>
    <property type="evidence" value="ECO:0007669"/>
    <property type="project" value="UniProtKB-KW"/>
</dbReference>
<evidence type="ECO:0000313" key="13">
    <source>
        <dbReference type="Proteomes" id="UP000554766"/>
    </source>
</evidence>
<dbReference type="Proteomes" id="UP000554766">
    <property type="component" value="Unassembled WGS sequence"/>
</dbReference>
<feature type="binding site" evidence="8">
    <location>
        <begin position="6"/>
        <end position="11"/>
    </location>
    <ligand>
        <name>NAD(+)</name>
        <dbReference type="ChEBI" id="CHEBI:57540"/>
    </ligand>
</feature>
<evidence type="ECO:0000256" key="1">
    <source>
        <dbReference type="ARBA" id="ARBA00008104"/>
    </source>
</evidence>
<evidence type="ECO:0000313" key="12">
    <source>
        <dbReference type="EMBL" id="NYR15151.1"/>
    </source>
</evidence>
<reference evidence="12 13" key="1">
    <citation type="journal article" date="2020" name="Nat. Commun.">
        <title>The structures of two archaeal type IV pili illuminate evolutionary relationships.</title>
        <authorList>
            <person name="Wang F."/>
            <person name="Baquero D.P."/>
            <person name="Su Z."/>
            <person name="Beltran L.C."/>
            <person name="Prangishvili D."/>
            <person name="Krupovic M."/>
            <person name="Egelman E.H."/>
        </authorList>
    </citation>
    <scope>NUCLEOTIDE SEQUENCE [LARGE SCALE GENOMIC DNA]</scope>
    <source>
        <strain evidence="12 13">2GA</strain>
    </source>
</reference>
<dbReference type="Pfam" id="PF02866">
    <property type="entry name" value="Ldh_1_C"/>
    <property type="match status" value="1"/>
</dbReference>
<keyword evidence="13" id="KW-1185">Reference proteome</keyword>
<dbReference type="Gene3D" id="3.90.110.10">
    <property type="entry name" value="Lactate dehydrogenase/glycoside hydrolase, family 4, C-terminal"/>
    <property type="match status" value="1"/>
</dbReference>
<evidence type="ECO:0000259" key="10">
    <source>
        <dbReference type="Pfam" id="PF00056"/>
    </source>
</evidence>
<feature type="domain" description="Lactate/malate dehydrogenase C-terminal" evidence="11">
    <location>
        <begin position="145"/>
        <end position="300"/>
    </location>
</feature>
<dbReference type="AlphaFoldDB" id="A0A7L4P851"/>
<dbReference type="InterPro" id="IPR011275">
    <property type="entry name" value="Malate_DH_type3"/>
</dbReference>
<dbReference type="InterPro" id="IPR001557">
    <property type="entry name" value="L-lactate/malate_DH"/>
</dbReference>
<comment type="caution">
    <text evidence="12">The sequence shown here is derived from an EMBL/GenBank/DDBJ whole genome shotgun (WGS) entry which is preliminary data.</text>
</comment>
<accession>A0A7L4P851</accession>
<feature type="binding site" evidence="7">
    <location>
        <position position="86"/>
    </location>
    <ligand>
        <name>substrate</name>
    </ligand>
</feature>
<dbReference type="PRINTS" id="PR00086">
    <property type="entry name" value="LLDHDRGNASE"/>
</dbReference>
<dbReference type="OMA" id="THLDSMR"/>
<protein>
    <recommendedName>
        <fullName evidence="2">Malate dehydrogenase</fullName>
    </recommendedName>
</protein>
<evidence type="ECO:0000256" key="7">
    <source>
        <dbReference type="PIRSR" id="PIRSR000102-2"/>
    </source>
</evidence>
<proteinExistence type="inferred from homology"/>
<dbReference type="SUPFAM" id="SSF56327">
    <property type="entry name" value="LDH C-terminal domain-like"/>
    <property type="match status" value="1"/>
</dbReference>
<feature type="binding site" evidence="7">
    <location>
        <position position="149"/>
    </location>
    <ligand>
        <name>substrate</name>
    </ligand>
</feature>
<evidence type="ECO:0000259" key="11">
    <source>
        <dbReference type="Pfam" id="PF02866"/>
    </source>
</evidence>
<evidence type="ECO:0000256" key="6">
    <source>
        <dbReference type="PIRSR" id="PIRSR000102-1"/>
    </source>
</evidence>
<dbReference type="InterPro" id="IPR001236">
    <property type="entry name" value="Lactate/malate_DH_N"/>
</dbReference>
<gene>
    <name evidence="12" type="ORF">HC235_04135</name>
</gene>
<evidence type="ECO:0000256" key="3">
    <source>
        <dbReference type="ARBA" id="ARBA00022532"/>
    </source>
</evidence>
<dbReference type="InterPro" id="IPR022383">
    <property type="entry name" value="Lactate/malate_DH_C"/>
</dbReference>
<evidence type="ECO:0000256" key="8">
    <source>
        <dbReference type="PIRSR" id="PIRSR000102-3"/>
    </source>
</evidence>
<feature type="active site" description="Proton acceptor" evidence="6">
    <location>
        <position position="173"/>
    </location>
</feature>
<keyword evidence="5 8" id="KW-0520">NAD</keyword>